<feature type="region of interest" description="Disordered" evidence="1">
    <location>
        <begin position="171"/>
        <end position="222"/>
    </location>
</feature>
<organism evidence="2 3">
    <name type="scientific">Frankliniella fusca</name>
    <dbReference type="NCBI Taxonomy" id="407009"/>
    <lineage>
        <taxon>Eukaryota</taxon>
        <taxon>Metazoa</taxon>
        <taxon>Ecdysozoa</taxon>
        <taxon>Arthropoda</taxon>
        <taxon>Hexapoda</taxon>
        <taxon>Insecta</taxon>
        <taxon>Pterygota</taxon>
        <taxon>Neoptera</taxon>
        <taxon>Paraneoptera</taxon>
        <taxon>Thysanoptera</taxon>
        <taxon>Terebrantia</taxon>
        <taxon>Thripoidea</taxon>
        <taxon>Thripidae</taxon>
        <taxon>Frankliniella</taxon>
    </lineage>
</organism>
<feature type="compositionally biased region" description="Basic and acidic residues" evidence="1">
    <location>
        <begin position="201"/>
        <end position="216"/>
    </location>
</feature>
<evidence type="ECO:0000313" key="2">
    <source>
        <dbReference type="EMBL" id="KAK3932365.1"/>
    </source>
</evidence>
<comment type="caution">
    <text evidence="2">The sequence shown here is derived from an EMBL/GenBank/DDBJ whole genome shotgun (WGS) entry which is preliminary data.</text>
</comment>
<dbReference type="PANTHER" id="PTHR46579">
    <property type="entry name" value="F5/8 TYPE C DOMAIN-CONTAINING PROTEIN-RELATED"/>
    <property type="match status" value="1"/>
</dbReference>
<keyword evidence="3" id="KW-1185">Reference proteome</keyword>
<proteinExistence type="predicted"/>
<reference evidence="2" key="1">
    <citation type="submission" date="2021-07" db="EMBL/GenBank/DDBJ databases">
        <authorList>
            <person name="Catto M.A."/>
            <person name="Jacobson A."/>
            <person name="Kennedy G."/>
            <person name="Labadie P."/>
            <person name="Hunt B.G."/>
            <person name="Srinivasan R."/>
        </authorList>
    </citation>
    <scope>NUCLEOTIDE SEQUENCE</scope>
    <source>
        <strain evidence="2">PL_HMW_Pooled</strain>
        <tissue evidence="2">Head</tissue>
    </source>
</reference>
<reference evidence="2" key="2">
    <citation type="journal article" date="2023" name="BMC Genomics">
        <title>Pest status, molecular evolution, and epigenetic factors derived from the genome assembly of Frankliniella fusca, a thysanopteran phytovirus vector.</title>
        <authorList>
            <person name="Catto M.A."/>
            <person name="Labadie P.E."/>
            <person name="Jacobson A.L."/>
            <person name="Kennedy G.G."/>
            <person name="Srinivasan R."/>
            <person name="Hunt B.G."/>
        </authorList>
    </citation>
    <scope>NUCLEOTIDE SEQUENCE</scope>
    <source>
        <strain evidence="2">PL_HMW_Pooled</strain>
    </source>
</reference>
<dbReference type="Proteomes" id="UP001219518">
    <property type="component" value="Unassembled WGS sequence"/>
</dbReference>
<dbReference type="PANTHER" id="PTHR46579:SF1">
    <property type="entry name" value="F5_8 TYPE C DOMAIN-CONTAINING PROTEIN"/>
    <property type="match status" value="1"/>
</dbReference>
<sequence length="936" mass="106131">MLLASLSDTNKRTADALALLPPPFNFGSLSGNALNIFTATAHAPDIMTATAQPTQCDVPELQVIQPIAPMQSVAGPSRTVDAGEFSLSATASRERQDTLHVPIMDALSGSLDAVSTQPVWEQVGNINIPRPLSVHNQVLEKCPGIFTASSIFEDINIKSVTPMNTDIGPPMDFSHFLNAQPHENHEAPPDISTFSSAGPPSDEKNFSSEQDQEQHQSNKPLYEGSPLTVHDFMVSALSYAQSAHLTGASTAELINLIEMLLPKPNNLPKTSHMFKKYFEDNNNEIEVFFFCSNCWRSRQTQHDICDQCKGPNRKVNYFLSCSLSSQLKRLFNRPGFAEKLKYKYQRKKYVEENIEDVYDGSVYKKAEQDILINSRNLSLTWYSDGISIYECSTYSVWLVMFIINELPPEERHKPENVLIGGLWGGDGKPHPNIFLAPMYHEIEKLNEGVAVKPYGSEVEDVISVYLLCGTCDVPAKADFMNMKSHSGFFSCSKCFIRGEKSDRTGQVTVFPHQDELELRNDENYKMCVNLGINNKDGYKGVFGPSMLAYMFSSSFISGMTVDVMHSVYMGITKQFLRLWFDVKFKDEPFSLHEKIVIVNERLRSLNLPHFVQRLMLDVDKSLCFWKASLCRNFLLYVVLVVFKDIMPENYYLNLSKFVEGISLLNSSSISMSDLDKADSLLFEFCKEFQTLYGLRHMSFNLHLIRHLKDCVLECGNLFLNSCFRFEDLNGKFAALAHGTRHAIKQIGSRVKLVTELPLLIKSVKSSVAKNYCLKLSRRSKDFKINFKIENINAFVVGELTDLSKYGSKVTKLVAPLYEKPHLLRFFDRLFKNDLLFVSSSYGKGSRISCYCKYNFQGQLYHGLILTFFKITTESKDQYFALLERSLDLPAYNRYVEYSPSDKTDVICVSDLICVSFCLVVENHKYLIDPLNSLEFE</sequence>
<accession>A0AAE1I3M1</accession>
<evidence type="ECO:0000256" key="1">
    <source>
        <dbReference type="SAM" id="MobiDB-lite"/>
    </source>
</evidence>
<dbReference type="AlphaFoldDB" id="A0AAE1I3M1"/>
<dbReference type="InterPro" id="IPR009667">
    <property type="entry name" value="DUF1258"/>
</dbReference>
<name>A0AAE1I3M1_9NEOP</name>
<evidence type="ECO:0000313" key="3">
    <source>
        <dbReference type="Proteomes" id="UP001219518"/>
    </source>
</evidence>
<gene>
    <name evidence="2" type="ORF">KUF71_012438</name>
</gene>
<dbReference type="Pfam" id="PF06869">
    <property type="entry name" value="DUF1258"/>
    <property type="match status" value="1"/>
</dbReference>
<dbReference type="EMBL" id="JAHWGI010001435">
    <property type="protein sequence ID" value="KAK3932365.1"/>
    <property type="molecule type" value="Genomic_DNA"/>
</dbReference>
<protein>
    <submittedName>
        <fullName evidence="2">Maintenance of telomere capping protein 2</fullName>
    </submittedName>
</protein>